<name>A0A3Q2YG90_HIPCM</name>
<evidence type="ECO:0000259" key="3">
    <source>
        <dbReference type="PROSITE" id="PS50026"/>
    </source>
</evidence>
<dbReference type="SMART" id="SM00181">
    <property type="entry name" value="EGF"/>
    <property type="match status" value="1"/>
</dbReference>
<dbReference type="Ensembl" id="ENSHCOT00000028734.1">
    <property type="protein sequence ID" value="ENSHCOP00000017031.1"/>
    <property type="gene ID" value="ENSHCOG00000020871.1"/>
</dbReference>
<feature type="compositionally biased region" description="Low complexity" evidence="2">
    <location>
        <begin position="212"/>
        <end position="225"/>
    </location>
</feature>
<dbReference type="AlphaFoldDB" id="A0A3Q2YG90"/>
<dbReference type="GeneTree" id="ENSGT00940000155823"/>
<protein>
    <recommendedName>
        <fullName evidence="3">EGF-like domain-containing protein</fullName>
    </recommendedName>
</protein>
<dbReference type="PROSITE" id="PS50026">
    <property type="entry name" value="EGF_3"/>
    <property type="match status" value="1"/>
</dbReference>
<keyword evidence="5" id="KW-1185">Reference proteome</keyword>
<dbReference type="STRING" id="109280.ENSHCOP00000017031"/>
<feature type="disulfide bond" evidence="1">
    <location>
        <begin position="78"/>
        <end position="87"/>
    </location>
</feature>
<reference evidence="4" key="1">
    <citation type="submission" date="2025-08" db="UniProtKB">
        <authorList>
            <consortium name="Ensembl"/>
        </authorList>
    </citation>
    <scope>IDENTIFICATION</scope>
</reference>
<feature type="disulfide bond" evidence="1">
    <location>
        <begin position="60"/>
        <end position="70"/>
    </location>
</feature>
<dbReference type="InterPro" id="IPR000742">
    <property type="entry name" value="EGF"/>
</dbReference>
<comment type="caution">
    <text evidence="1">Lacks conserved residue(s) required for the propagation of feature annotation.</text>
</comment>
<accession>A0A3Q2YG90</accession>
<dbReference type="Gene3D" id="2.10.25.10">
    <property type="entry name" value="Laminin"/>
    <property type="match status" value="1"/>
</dbReference>
<feature type="region of interest" description="Disordered" evidence="2">
    <location>
        <begin position="201"/>
        <end position="230"/>
    </location>
</feature>
<dbReference type="PROSITE" id="PS00022">
    <property type="entry name" value="EGF_1"/>
    <property type="match status" value="1"/>
</dbReference>
<evidence type="ECO:0000313" key="5">
    <source>
        <dbReference type="Proteomes" id="UP000264820"/>
    </source>
</evidence>
<dbReference type="Proteomes" id="UP000264820">
    <property type="component" value="Unplaced"/>
</dbReference>
<organism evidence="4 5">
    <name type="scientific">Hippocampus comes</name>
    <name type="common">Tiger tail seahorse</name>
    <dbReference type="NCBI Taxonomy" id="109280"/>
    <lineage>
        <taxon>Eukaryota</taxon>
        <taxon>Metazoa</taxon>
        <taxon>Chordata</taxon>
        <taxon>Craniata</taxon>
        <taxon>Vertebrata</taxon>
        <taxon>Euteleostomi</taxon>
        <taxon>Actinopterygii</taxon>
        <taxon>Neopterygii</taxon>
        <taxon>Teleostei</taxon>
        <taxon>Neoteleostei</taxon>
        <taxon>Acanthomorphata</taxon>
        <taxon>Syngnathiaria</taxon>
        <taxon>Syngnathiformes</taxon>
        <taxon>Syngnathoidei</taxon>
        <taxon>Syngnathidae</taxon>
        <taxon>Hippocampus</taxon>
    </lineage>
</organism>
<evidence type="ECO:0000313" key="4">
    <source>
        <dbReference type="Ensembl" id="ENSHCOP00000017031.1"/>
    </source>
</evidence>
<keyword evidence="1" id="KW-1015">Disulfide bond</keyword>
<proteinExistence type="predicted"/>
<evidence type="ECO:0000256" key="2">
    <source>
        <dbReference type="SAM" id="MobiDB-lite"/>
    </source>
</evidence>
<feature type="domain" description="EGF-like" evidence="3">
    <location>
        <begin position="56"/>
        <end position="88"/>
    </location>
</feature>
<reference evidence="4" key="2">
    <citation type="submission" date="2025-09" db="UniProtKB">
        <authorList>
            <consortium name="Ensembl"/>
        </authorList>
    </citation>
    <scope>IDENTIFICATION</scope>
</reference>
<evidence type="ECO:0000256" key="1">
    <source>
        <dbReference type="PROSITE-ProRule" id="PRU00076"/>
    </source>
</evidence>
<keyword evidence="1" id="KW-0245">EGF-like domain</keyword>
<dbReference type="SUPFAM" id="SSF57196">
    <property type="entry name" value="EGF/Laminin"/>
    <property type="match status" value="1"/>
</dbReference>
<sequence>APGAARGGPDRLQVMFTPTICKVRCSQRRCVNHCERGNVTTLFSGPATERPNGDRFRVVCRLLCKNGGVCLLKDRCLCPSNFTGKFCQIPVTSQAMPSFTSPNEIVKPPRVSVAAPSTDLTRSEFLLPLRVKVRVQHPPEASVKVHQVMKVRAPIDQFSILSSCLVLLTVCAFRCLDSCPPRNRSCPARCLGPRGLRRRWTAVSGPRRSGESASTPNTSASSTASGRSKTDSAVLLCQAGAKRCAAEVWERPGAPATAPS</sequence>